<proteinExistence type="predicted"/>
<gene>
    <name evidence="1" type="ORF">RD110_26235</name>
</gene>
<evidence type="ECO:0000313" key="1">
    <source>
        <dbReference type="EMBL" id="APW40269.1"/>
    </source>
</evidence>
<dbReference type="EMBL" id="CP019236">
    <property type="protein sequence ID" value="APW40269.1"/>
    <property type="molecule type" value="Genomic_DNA"/>
</dbReference>
<dbReference type="Proteomes" id="UP000186609">
    <property type="component" value="Chromosome"/>
</dbReference>
<keyword evidence="2" id="KW-1185">Reference proteome</keyword>
<dbReference type="RefSeq" id="WP_076203847.1">
    <property type="nucleotide sequence ID" value="NZ_CP019236.1"/>
</dbReference>
<accession>A0A1P8K2P2</accession>
<name>A0A1P8K2P2_9BURK</name>
<protein>
    <submittedName>
        <fullName evidence="1">Uncharacterized protein</fullName>
    </submittedName>
</protein>
<dbReference type="KEGG" id="rhy:RD110_26235"/>
<evidence type="ECO:0000313" key="2">
    <source>
        <dbReference type="Proteomes" id="UP000186609"/>
    </source>
</evidence>
<organism evidence="1 2">
    <name type="scientific">Rhodoferax koreensis</name>
    <dbReference type="NCBI Taxonomy" id="1842727"/>
    <lineage>
        <taxon>Bacteria</taxon>
        <taxon>Pseudomonadati</taxon>
        <taxon>Pseudomonadota</taxon>
        <taxon>Betaproteobacteria</taxon>
        <taxon>Burkholderiales</taxon>
        <taxon>Comamonadaceae</taxon>
        <taxon>Rhodoferax</taxon>
    </lineage>
</organism>
<dbReference type="AlphaFoldDB" id="A0A1P8K2P2"/>
<dbReference type="OrthoDB" id="8903476at2"/>
<sequence>MDKVIVLIDDVAYAQDHLRPMLGRACGLSPATLSGRHTHWVVVACAPRMTQRVSKWVSHRSRENWRTKWSDRLFAELAPWLQRHGDVWTPVVATGPLPELTEGLMAEHGTNHLLDVRRPKLSPGQSASTTVMGQQHWSFAGVLAGLGLVLSLGLD</sequence>
<reference evidence="1 2" key="1">
    <citation type="submission" date="2017-01" db="EMBL/GenBank/DDBJ databases">
        <authorList>
            <person name="Mah S.A."/>
            <person name="Swanson W.J."/>
            <person name="Moy G.W."/>
            <person name="Vacquier V.D."/>
        </authorList>
    </citation>
    <scope>NUCLEOTIDE SEQUENCE [LARGE SCALE GENOMIC DNA]</scope>
    <source>
        <strain evidence="1 2">DCY110</strain>
    </source>
</reference>